<dbReference type="GO" id="GO:0003713">
    <property type="term" value="F:transcription coactivator activity"/>
    <property type="evidence" value="ECO:0007669"/>
    <property type="project" value="TreeGrafter"/>
</dbReference>
<dbReference type="InterPro" id="IPR010422">
    <property type="entry name" value="Ccdc124/Oxs1"/>
</dbReference>
<keyword evidence="7" id="KW-1185">Reference proteome</keyword>
<dbReference type="OrthoDB" id="76412at2759"/>
<feature type="compositionally biased region" description="Basic and acidic residues" evidence="3">
    <location>
        <begin position="26"/>
        <end position="36"/>
    </location>
</feature>
<accession>A0A9W9CVY0</accession>
<dbReference type="GO" id="GO:0005634">
    <property type="term" value="C:nucleus"/>
    <property type="evidence" value="ECO:0007669"/>
    <property type="project" value="TreeGrafter"/>
</dbReference>
<dbReference type="Pfam" id="PF06244">
    <property type="entry name" value="Ccdc124"/>
    <property type="match status" value="1"/>
</dbReference>
<evidence type="ECO:0000313" key="6">
    <source>
        <dbReference type="EMBL" id="KAJ4390558.1"/>
    </source>
</evidence>
<evidence type="ECO:0000256" key="1">
    <source>
        <dbReference type="ARBA" id="ARBA00008296"/>
    </source>
</evidence>
<proteinExistence type="inferred from homology"/>
<dbReference type="AlphaFoldDB" id="A0A9W9CVY0"/>
<dbReference type="EMBL" id="JAPEVB010000003">
    <property type="protein sequence ID" value="KAJ4390558.1"/>
    <property type="molecule type" value="Genomic_DNA"/>
</dbReference>
<dbReference type="PANTHER" id="PTHR21680">
    <property type="entry name" value="COILED-COIL DOMAIN-CONTAINING PROTEIN 124"/>
    <property type="match status" value="1"/>
</dbReference>
<comment type="caution">
    <text evidence="6">The sequence shown here is derived from an EMBL/GenBank/DDBJ whole genome shotgun (WGS) entry which is preliminary data.</text>
</comment>
<dbReference type="InterPro" id="IPR054413">
    <property type="entry name" value="LSO1/2"/>
</dbReference>
<gene>
    <name evidence="6" type="ORF">N0V93_004154</name>
</gene>
<comment type="similarity">
    <text evidence="1">Belongs to the CCDC124 family.</text>
</comment>
<evidence type="ECO:0000313" key="7">
    <source>
        <dbReference type="Proteomes" id="UP001140453"/>
    </source>
</evidence>
<evidence type="ECO:0000256" key="2">
    <source>
        <dbReference type="ARBA" id="ARBA00023054"/>
    </source>
</evidence>
<dbReference type="Proteomes" id="UP001140453">
    <property type="component" value="Unassembled WGS sequence"/>
</dbReference>
<feature type="region of interest" description="Disordered" evidence="3">
    <location>
        <begin position="1"/>
        <end position="111"/>
    </location>
</feature>
<evidence type="ECO:0000259" key="4">
    <source>
        <dbReference type="Pfam" id="PF06244"/>
    </source>
</evidence>
<protein>
    <submittedName>
        <fullName evidence="6">Uncharacterized protein</fullName>
    </submittedName>
</protein>
<organism evidence="6 7">
    <name type="scientific">Gnomoniopsis smithogilvyi</name>
    <dbReference type="NCBI Taxonomy" id="1191159"/>
    <lineage>
        <taxon>Eukaryota</taxon>
        <taxon>Fungi</taxon>
        <taxon>Dikarya</taxon>
        <taxon>Ascomycota</taxon>
        <taxon>Pezizomycotina</taxon>
        <taxon>Sordariomycetes</taxon>
        <taxon>Sordariomycetidae</taxon>
        <taxon>Diaporthales</taxon>
        <taxon>Gnomoniaceae</taxon>
        <taxon>Gnomoniopsis</taxon>
    </lineage>
</organism>
<evidence type="ECO:0000256" key="3">
    <source>
        <dbReference type="SAM" id="MobiDB-lite"/>
    </source>
</evidence>
<dbReference type="GO" id="GO:0006366">
    <property type="term" value="P:transcription by RNA polymerase II"/>
    <property type="evidence" value="ECO:0007669"/>
    <property type="project" value="TreeGrafter"/>
</dbReference>
<name>A0A9W9CVY0_9PEZI</name>
<dbReference type="PANTHER" id="PTHR21680:SF0">
    <property type="entry name" value="COILED-COIL DOMAIN-CONTAINING PROTEIN 124"/>
    <property type="match status" value="1"/>
</dbReference>
<reference evidence="6" key="1">
    <citation type="submission" date="2022-10" db="EMBL/GenBank/DDBJ databases">
        <title>Tapping the CABI collections for fungal endophytes: first genome assemblies for Collariella, Neodidymelliopsis, Ascochyta clinopodiicola, Didymella pomorum, Didymosphaeria variabile, Neocosmospora piperis and Neocucurbitaria cava.</title>
        <authorList>
            <person name="Hill R."/>
        </authorList>
    </citation>
    <scope>NUCLEOTIDE SEQUENCE</scope>
    <source>
        <strain evidence="6">IMI 355082</strain>
    </source>
</reference>
<sequence>MAGKRGKGGGDAAPGEGSKKAQGQARKAEAANKKAAAENAKIAAVEDAEWEKGAKKGNAKKEAAEAKAAEAARKKAEREAFLAEEEKNLPSRSGPKNAKTAQKKTKGLDLSSLDEALPALNASGIDNAMDAFDVLDTKPSKKIDRRPEKRIPAAFEAWKESSGREKELIEQGGLRKSQRDKILWDEFEKSPANPKNQLHAEYNATKEELRELSAAEKAKIEQRLAAV</sequence>
<feature type="compositionally biased region" description="Basic and acidic residues" evidence="3">
    <location>
        <begin position="50"/>
        <end position="89"/>
    </location>
</feature>
<feature type="domain" description="Coiled-coil" evidence="4">
    <location>
        <begin position="119"/>
        <end position="197"/>
    </location>
</feature>
<dbReference type="Pfam" id="PF22048">
    <property type="entry name" value="LSO1_2-like"/>
    <property type="match status" value="1"/>
</dbReference>
<feature type="domain" description="LSO1/LSO2" evidence="5">
    <location>
        <begin position="18"/>
        <end position="86"/>
    </location>
</feature>
<dbReference type="InterPro" id="IPR054414">
    <property type="entry name" value="Ccdc124/Oxs1_C"/>
</dbReference>
<keyword evidence="2" id="KW-0175">Coiled coil</keyword>
<evidence type="ECO:0000259" key="5">
    <source>
        <dbReference type="Pfam" id="PF22048"/>
    </source>
</evidence>